<sequence length="233" mass="25819">MTKQKSFKTRVRTRMEKTGESYAAARRQLLSKNDEAPSEPAAEVAPPEQNGAVRALQQSEQSALERTGRGWDQWFALLDEWNATARAHAEIARWLIEDHDVPGWWAQSITVAYEQARGMRAPGQRSNGTFSATASKTVGVPVERLFDAFNDAVLREKWLPGAALHVRTATAPKTFRADWADDGTRIVAGFTAKGDAKSSVGLEHEKLPDAEAAAEMKAYWRDHFGALKQLLEA</sequence>
<reference evidence="2 3" key="1">
    <citation type="submission" date="2020-02" db="EMBL/GenBank/DDBJ databases">
        <authorList>
            <person name="Li X.-J."/>
            <person name="Han X.-M."/>
        </authorList>
    </citation>
    <scope>NUCLEOTIDE SEQUENCE [LARGE SCALE GENOMIC DNA]</scope>
    <source>
        <strain evidence="2 3">CCTCC AB 2017055</strain>
    </source>
</reference>
<comment type="caution">
    <text evidence="2">The sequence shown here is derived from an EMBL/GenBank/DDBJ whole genome shotgun (WGS) entry which is preliminary data.</text>
</comment>
<proteinExistence type="predicted"/>
<keyword evidence="3" id="KW-1185">Reference proteome</keyword>
<accession>A0A6L9SI48</accession>
<name>A0A6L9SI48_9ACTN</name>
<evidence type="ECO:0000313" key="2">
    <source>
        <dbReference type="EMBL" id="NEE03740.1"/>
    </source>
</evidence>
<dbReference type="Pfam" id="PF14117">
    <property type="entry name" value="DUF4287"/>
    <property type="match status" value="1"/>
</dbReference>
<protein>
    <submittedName>
        <fullName evidence="2">DUF4287 domain-containing protein</fullName>
    </submittedName>
</protein>
<feature type="compositionally biased region" description="Low complexity" evidence="1">
    <location>
        <begin position="38"/>
        <end position="48"/>
    </location>
</feature>
<dbReference type="Gene3D" id="3.30.530.20">
    <property type="match status" value="1"/>
</dbReference>
<evidence type="ECO:0000313" key="3">
    <source>
        <dbReference type="Proteomes" id="UP000475214"/>
    </source>
</evidence>
<organism evidence="2 3">
    <name type="scientific">Phytoactinopolyspora halotolerans</name>
    <dbReference type="NCBI Taxonomy" id="1981512"/>
    <lineage>
        <taxon>Bacteria</taxon>
        <taxon>Bacillati</taxon>
        <taxon>Actinomycetota</taxon>
        <taxon>Actinomycetes</taxon>
        <taxon>Jiangellales</taxon>
        <taxon>Jiangellaceae</taxon>
        <taxon>Phytoactinopolyspora</taxon>
    </lineage>
</organism>
<dbReference type="EMBL" id="JAAGOA010000025">
    <property type="protein sequence ID" value="NEE03740.1"/>
    <property type="molecule type" value="Genomic_DNA"/>
</dbReference>
<evidence type="ECO:0000256" key="1">
    <source>
        <dbReference type="SAM" id="MobiDB-lite"/>
    </source>
</evidence>
<dbReference type="Proteomes" id="UP000475214">
    <property type="component" value="Unassembled WGS sequence"/>
</dbReference>
<dbReference type="SUPFAM" id="SSF55961">
    <property type="entry name" value="Bet v1-like"/>
    <property type="match status" value="1"/>
</dbReference>
<feature type="compositionally biased region" description="Basic residues" evidence="1">
    <location>
        <begin position="1"/>
        <end position="12"/>
    </location>
</feature>
<dbReference type="InterPro" id="IPR023393">
    <property type="entry name" value="START-like_dom_sf"/>
</dbReference>
<dbReference type="InterPro" id="IPR025629">
    <property type="entry name" value="DUF4287"/>
</dbReference>
<feature type="region of interest" description="Disordered" evidence="1">
    <location>
        <begin position="1"/>
        <end position="61"/>
    </location>
</feature>
<dbReference type="AlphaFoldDB" id="A0A6L9SI48"/>
<gene>
    <name evidence="2" type="ORF">G1H10_26585</name>
</gene>
<dbReference type="RefSeq" id="WP_163743670.1">
    <property type="nucleotide sequence ID" value="NZ_JAAGOA010000025.1"/>
</dbReference>